<dbReference type="RefSeq" id="WP_092467840.1">
    <property type="nucleotide sequence ID" value="NZ_FOOX01000001.1"/>
</dbReference>
<keyword evidence="8 9" id="KW-0975">Bacterial flagellum</keyword>
<dbReference type="NCBIfam" id="TIGR01403">
    <property type="entry name" value="fliQ_rel_III"/>
    <property type="match status" value="1"/>
</dbReference>
<feature type="transmembrane region" description="Helical" evidence="9">
    <location>
        <begin position="55"/>
        <end position="74"/>
    </location>
</feature>
<protein>
    <recommendedName>
        <fullName evidence="3 9">Flagellar biosynthetic protein FliQ</fullName>
    </recommendedName>
</protein>
<dbReference type="GO" id="GO:0009425">
    <property type="term" value="C:bacterial-type flagellum basal body"/>
    <property type="evidence" value="ECO:0007669"/>
    <property type="project" value="UniProtKB-SubCell"/>
</dbReference>
<dbReference type="EMBL" id="FOOX01000001">
    <property type="protein sequence ID" value="SFF96106.1"/>
    <property type="molecule type" value="Genomic_DNA"/>
</dbReference>
<keyword evidence="7 9" id="KW-0472">Membrane</keyword>
<proteinExistence type="inferred from homology"/>
<dbReference type="PRINTS" id="PR00952">
    <property type="entry name" value="TYPE3IMQPROT"/>
</dbReference>
<gene>
    <name evidence="9" type="primary">fliQ</name>
    <name evidence="10" type="ORF">SAMN05660649_00216</name>
</gene>
<evidence type="ECO:0000256" key="7">
    <source>
        <dbReference type="ARBA" id="ARBA00023136"/>
    </source>
</evidence>
<evidence type="ECO:0000313" key="11">
    <source>
        <dbReference type="Proteomes" id="UP000199337"/>
    </source>
</evidence>
<dbReference type="OrthoDB" id="9806440at2"/>
<evidence type="ECO:0000256" key="3">
    <source>
        <dbReference type="ARBA" id="ARBA00021718"/>
    </source>
</evidence>
<comment type="subcellular location">
    <subcellularLocation>
        <location evidence="1 9">Cell membrane</location>
        <topology evidence="1">Multi-pass membrane protein</topology>
    </subcellularLocation>
    <subcellularLocation>
        <location evidence="9">Bacterial flagellum basal body</location>
    </subcellularLocation>
</comment>
<sequence>MSESFIIELVREAILMVCIIALPPLAVSLIVGLVISILQATTQIQEQSLTFVPKIIAVFVTLAVMAPWTIRVLVSFTNQIFNRIPDLLR</sequence>
<dbReference type="InterPro" id="IPR002191">
    <property type="entry name" value="Bac_export_3"/>
</dbReference>
<keyword evidence="10" id="KW-0969">Cilium</keyword>
<dbReference type="GO" id="GO:0044780">
    <property type="term" value="P:bacterial-type flagellum assembly"/>
    <property type="evidence" value="ECO:0007669"/>
    <property type="project" value="InterPro"/>
</dbReference>
<keyword evidence="6 9" id="KW-1133">Transmembrane helix</keyword>
<name>A0A1I2N3L8_9FIRM</name>
<evidence type="ECO:0000256" key="1">
    <source>
        <dbReference type="ARBA" id="ARBA00004651"/>
    </source>
</evidence>
<comment type="similarity">
    <text evidence="2 9">Belongs to the FliQ/MopD/SpaQ family.</text>
</comment>
<accession>A0A1I2N3L8</accession>
<dbReference type="Pfam" id="PF01313">
    <property type="entry name" value="Bac_export_3"/>
    <property type="match status" value="1"/>
</dbReference>
<keyword evidence="5 9" id="KW-0812">Transmembrane</keyword>
<keyword evidence="10" id="KW-0966">Cell projection</keyword>
<reference evidence="11" key="1">
    <citation type="submission" date="2016-10" db="EMBL/GenBank/DDBJ databases">
        <authorList>
            <person name="Varghese N."/>
            <person name="Submissions S."/>
        </authorList>
    </citation>
    <scope>NUCLEOTIDE SEQUENCE [LARGE SCALE GENOMIC DNA]</scope>
    <source>
        <strain evidence="11">DSM 17038</strain>
    </source>
</reference>
<keyword evidence="4 9" id="KW-1003">Cell membrane</keyword>
<dbReference type="GO" id="GO:0005886">
    <property type="term" value="C:plasma membrane"/>
    <property type="evidence" value="ECO:0007669"/>
    <property type="project" value="UniProtKB-SubCell"/>
</dbReference>
<evidence type="ECO:0000256" key="2">
    <source>
        <dbReference type="ARBA" id="ARBA00006156"/>
    </source>
</evidence>
<dbReference type="NCBIfam" id="TIGR01402">
    <property type="entry name" value="fliQ"/>
    <property type="match status" value="1"/>
</dbReference>
<dbReference type="InterPro" id="IPR006306">
    <property type="entry name" value="T3SS_HrpO"/>
</dbReference>
<evidence type="ECO:0000313" key="10">
    <source>
        <dbReference type="EMBL" id="SFF96106.1"/>
    </source>
</evidence>
<evidence type="ECO:0000256" key="4">
    <source>
        <dbReference type="ARBA" id="ARBA00022475"/>
    </source>
</evidence>
<dbReference type="InterPro" id="IPR006305">
    <property type="entry name" value="FliQ"/>
</dbReference>
<dbReference type="Proteomes" id="UP000199337">
    <property type="component" value="Unassembled WGS sequence"/>
</dbReference>
<dbReference type="AlphaFoldDB" id="A0A1I2N3L8"/>
<keyword evidence="10" id="KW-0282">Flagellum</keyword>
<evidence type="ECO:0000256" key="8">
    <source>
        <dbReference type="ARBA" id="ARBA00023143"/>
    </source>
</evidence>
<dbReference type="STRING" id="341036.SAMN05660649_00216"/>
<dbReference type="PANTHER" id="PTHR34040:SF2">
    <property type="entry name" value="FLAGELLAR BIOSYNTHETIC PROTEIN FLIQ"/>
    <property type="match status" value="1"/>
</dbReference>
<evidence type="ECO:0000256" key="6">
    <source>
        <dbReference type="ARBA" id="ARBA00022989"/>
    </source>
</evidence>
<keyword evidence="11" id="KW-1185">Reference proteome</keyword>
<comment type="function">
    <text evidence="9">Role in flagellar biosynthesis.</text>
</comment>
<feature type="transmembrane region" description="Helical" evidence="9">
    <location>
        <begin position="12"/>
        <end position="35"/>
    </location>
</feature>
<dbReference type="PANTHER" id="PTHR34040">
    <property type="entry name" value="FLAGELLAR BIOSYNTHETIC PROTEIN FLIQ"/>
    <property type="match status" value="1"/>
</dbReference>
<organism evidence="10 11">
    <name type="scientific">Desulfotruncus arcticus DSM 17038</name>
    <dbReference type="NCBI Taxonomy" id="1121424"/>
    <lineage>
        <taxon>Bacteria</taxon>
        <taxon>Bacillati</taxon>
        <taxon>Bacillota</taxon>
        <taxon>Clostridia</taxon>
        <taxon>Eubacteriales</taxon>
        <taxon>Desulfallaceae</taxon>
        <taxon>Desulfotruncus</taxon>
    </lineage>
</organism>
<evidence type="ECO:0000256" key="9">
    <source>
        <dbReference type="RuleBase" id="RU364090"/>
    </source>
</evidence>
<evidence type="ECO:0000256" key="5">
    <source>
        <dbReference type="ARBA" id="ARBA00022692"/>
    </source>
</evidence>
<dbReference type="PIRSF" id="PIRSF004669">
    <property type="entry name" value="FliQ"/>
    <property type="match status" value="1"/>
</dbReference>
<dbReference type="GO" id="GO:0009306">
    <property type="term" value="P:protein secretion"/>
    <property type="evidence" value="ECO:0007669"/>
    <property type="project" value="InterPro"/>
</dbReference>